<evidence type="ECO:0000313" key="1">
    <source>
        <dbReference type="EMBL" id="KAL0562540.1"/>
    </source>
</evidence>
<dbReference type="SUPFAM" id="SSF48264">
    <property type="entry name" value="Cytochrome P450"/>
    <property type="match status" value="1"/>
</dbReference>
<name>A0ABR3EI62_9AGAR</name>
<keyword evidence="2" id="KW-1185">Reference proteome</keyword>
<accession>A0ABR3EI62</accession>
<comment type="caution">
    <text evidence="1">The sequence shown here is derived from an EMBL/GenBank/DDBJ whole genome shotgun (WGS) entry which is preliminary data.</text>
</comment>
<gene>
    <name evidence="1" type="ORF">V5O48_019547</name>
</gene>
<reference evidence="1 2" key="1">
    <citation type="submission" date="2024-02" db="EMBL/GenBank/DDBJ databases">
        <title>A draft genome for the cacao thread blight pathogen Marasmius crinis-equi.</title>
        <authorList>
            <person name="Cohen S.P."/>
            <person name="Baruah I.K."/>
            <person name="Amoako-Attah I."/>
            <person name="Bukari Y."/>
            <person name="Meinhardt L.W."/>
            <person name="Bailey B.A."/>
        </authorList>
    </citation>
    <scope>NUCLEOTIDE SEQUENCE [LARGE SCALE GENOMIC DNA]</scope>
    <source>
        <strain evidence="1 2">GH-76</strain>
    </source>
</reference>
<dbReference type="Pfam" id="PF00067">
    <property type="entry name" value="p450"/>
    <property type="match status" value="1"/>
</dbReference>
<dbReference type="Proteomes" id="UP001465976">
    <property type="component" value="Unassembled WGS sequence"/>
</dbReference>
<dbReference type="Gene3D" id="1.10.630.10">
    <property type="entry name" value="Cytochrome P450"/>
    <property type="match status" value="1"/>
</dbReference>
<feature type="non-terminal residue" evidence="1">
    <location>
        <position position="91"/>
    </location>
</feature>
<protein>
    <submittedName>
        <fullName evidence="1">Uncharacterized protein</fullName>
    </submittedName>
</protein>
<proteinExistence type="predicted"/>
<evidence type="ECO:0000313" key="2">
    <source>
        <dbReference type="Proteomes" id="UP001465976"/>
    </source>
</evidence>
<sequence length="91" mass="10480">LGWNTDLAFLQYGKQFSHHRKIFQRHLGVKETLGFDHVIAEEARLLVKNLANAAPGTHRNYVHRFTVSNIMRVAFGHQIKSDDDVFLDIAH</sequence>
<dbReference type="InterPro" id="IPR001128">
    <property type="entry name" value="Cyt_P450"/>
</dbReference>
<dbReference type="InterPro" id="IPR036396">
    <property type="entry name" value="Cyt_P450_sf"/>
</dbReference>
<dbReference type="EMBL" id="JBAHYK010005301">
    <property type="protein sequence ID" value="KAL0562540.1"/>
    <property type="molecule type" value="Genomic_DNA"/>
</dbReference>
<organism evidence="1 2">
    <name type="scientific">Marasmius crinis-equi</name>
    <dbReference type="NCBI Taxonomy" id="585013"/>
    <lineage>
        <taxon>Eukaryota</taxon>
        <taxon>Fungi</taxon>
        <taxon>Dikarya</taxon>
        <taxon>Basidiomycota</taxon>
        <taxon>Agaricomycotina</taxon>
        <taxon>Agaricomycetes</taxon>
        <taxon>Agaricomycetidae</taxon>
        <taxon>Agaricales</taxon>
        <taxon>Marasmiineae</taxon>
        <taxon>Marasmiaceae</taxon>
        <taxon>Marasmius</taxon>
    </lineage>
</organism>
<feature type="non-terminal residue" evidence="1">
    <location>
        <position position="1"/>
    </location>
</feature>